<keyword evidence="2" id="KW-1185">Reference proteome</keyword>
<accession>C1E3Y4</accession>
<sequence>MAKSLVATFTFEGEEPKTVSTEVKGKLSDALLDFRAACMEHLTSYISAQNKDGTGEVNDDAFADNSDVEEDNVDAFLKGKKNKRQKT</sequence>
<dbReference type="KEGG" id="mis:MICPUN_57844"/>
<name>C1E3Y4_MICCC</name>
<dbReference type="GeneID" id="8243042"/>
<protein>
    <submittedName>
        <fullName evidence="1">Uncharacterized protein</fullName>
    </submittedName>
</protein>
<dbReference type="RefSeq" id="XP_002501757.1">
    <property type="nucleotide sequence ID" value="XM_002501711.1"/>
</dbReference>
<proteinExistence type="predicted"/>
<evidence type="ECO:0000313" key="1">
    <source>
        <dbReference type="EMBL" id="ACO63015.1"/>
    </source>
</evidence>
<dbReference type="AlphaFoldDB" id="C1E3Y4"/>
<dbReference type="Proteomes" id="UP000002009">
    <property type="component" value="Chromosome 4"/>
</dbReference>
<dbReference type="InParanoid" id="C1E3Y4"/>
<organism evidence="1 2">
    <name type="scientific">Micromonas commoda (strain RCC299 / NOUM17 / CCMP2709)</name>
    <name type="common">Picoplanktonic green alga</name>
    <dbReference type="NCBI Taxonomy" id="296587"/>
    <lineage>
        <taxon>Eukaryota</taxon>
        <taxon>Viridiplantae</taxon>
        <taxon>Chlorophyta</taxon>
        <taxon>Mamiellophyceae</taxon>
        <taxon>Mamiellales</taxon>
        <taxon>Mamiellaceae</taxon>
        <taxon>Micromonas</taxon>
    </lineage>
</organism>
<dbReference type="EMBL" id="CP001325">
    <property type="protein sequence ID" value="ACO63015.1"/>
    <property type="molecule type" value="Genomic_DNA"/>
</dbReference>
<reference evidence="1 2" key="1">
    <citation type="journal article" date="2009" name="Science">
        <title>Green evolution and dynamic adaptations revealed by genomes of the marine picoeukaryotes Micromonas.</title>
        <authorList>
            <person name="Worden A.Z."/>
            <person name="Lee J.H."/>
            <person name="Mock T."/>
            <person name="Rouze P."/>
            <person name="Simmons M.P."/>
            <person name="Aerts A.L."/>
            <person name="Allen A.E."/>
            <person name="Cuvelier M.L."/>
            <person name="Derelle E."/>
            <person name="Everett M.V."/>
            <person name="Foulon E."/>
            <person name="Grimwood J."/>
            <person name="Gundlach H."/>
            <person name="Henrissat B."/>
            <person name="Napoli C."/>
            <person name="McDonald S.M."/>
            <person name="Parker M.S."/>
            <person name="Rombauts S."/>
            <person name="Salamov A."/>
            <person name="Von Dassow P."/>
            <person name="Badger J.H."/>
            <person name="Coutinho P.M."/>
            <person name="Demir E."/>
            <person name="Dubchak I."/>
            <person name="Gentemann C."/>
            <person name="Eikrem W."/>
            <person name="Gready J.E."/>
            <person name="John U."/>
            <person name="Lanier W."/>
            <person name="Lindquist E.A."/>
            <person name="Lucas S."/>
            <person name="Mayer K.F."/>
            <person name="Moreau H."/>
            <person name="Not F."/>
            <person name="Otillar R."/>
            <person name="Panaud O."/>
            <person name="Pangilinan J."/>
            <person name="Paulsen I."/>
            <person name="Piegu B."/>
            <person name="Poliakov A."/>
            <person name="Robbens S."/>
            <person name="Schmutz J."/>
            <person name="Toulza E."/>
            <person name="Wyss T."/>
            <person name="Zelensky A."/>
            <person name="Zhou K."/>
            <person name="Armbrust E.V."/>
            <person name="Bhattacharya D."/>
            <person name="Goodenough U.W."/>
            <person name="Van de Peer Y."/>
            <person name="Grigoriev I.V."/>
        </authorList>
    </citation>
    <scope>NUCLEOTIDE SEQUENCE [LARGE SCALE GENOMIC DNA]</scope>
    <source>
        <strain evidence="2">RCC299 / NOUM17</strain>
    </source>
</reference>
<evidence type="ECO:0000313" key="2">
    <source>
        <dbReference type="Proteomes" id="UP000002009"/>
    </source>
</evidence>
<gene>
    <name evidence="1" type="ORF">MICPUN_57844</name>
</gene>